<proteinExistence type="predicted"/>
<dbReference type="Proteomes" id="UP000568380">
    <property type="component" value="Unassembled WGS sequence"/>
</dbReference>
<evidence type="ECO:0000313" key="3">
    <source>
        <dbReference type="EMBL" id="MBB5081384.1"/>
    </source>
</evidence>
<organism evidence="3 4">
    <name type="scientific">Nonomuraea endophytica</name>
    <dbReference type="NCBI Taxonomy" id="714136"/>
    <lineage>
        <taxon>Bacteria</taxon>
        <taxon>Bacillati</taxon>
        <taxon>Actinomycetota</taxon>
        <taxon>Actinomycetes</taxon>
        <taxon>Streptosporangiales</taxon>
        <taxon>Streptosporangiaceae</taxon>
        <taxon>Nonomuraea</taxon>
    </lineage>
</organism>
<evidence type="ECO:0000313" key="4">
    <source>
        <dbReference type="Proteomes" id="UP000568380"/>
    </source>
</evidence>
<reference evidence="3 4" key="1">
    <citation type="submission" date="2020-08" db="EMBL/GenBank/DDBJ databases">
        <title>Genomic Encyclopedia of Type Strains, Phase IV (KMG-IV): sequencing the most valuable type-strain genomes for metagenomic binning, comparative biology and taxonomic classification.</title>
        <authorList>
            <person name="Goeker M."/>
        </authorList>
    </citation>
    <scope>NUCLEOTIDE SEQUENCE [LARGE SCALE GENOMIC DNA]</scope>
    <source>
        <strain evidence="3 4">DSM 45385</strain>
    </source>
</reference>
<evidence type="ECO:0000256" key="1">
    <source>
        <dbReference type="SAM" id="Phobius"/>
    </source>
</evidence>
<comment type="caution">
    <text evidence="3">The sequence shown here is derived from an EMBL/GenBank/DDBJ whole genome shotgun (WGS) entry which is preliminary data.</text>
</comment>
<keyword evidence="4" id="KW-1185">Reference proteome</keyword>
<evidence type="ECO:0000259" key="2">
    <source>
        <dbReference type="Pfam" id="PF18864"/>
    </source>
</evidence>
<sequence length="282" mass="31212">MTKPSAGRSRDDSLLAQIERDIIDPSTPLSNILLKCVTLGGHARSGPLRDWAKRELNGYTTTEDVPVYRKIIGTLWVVHVNRGGYNPMPQPVTPSWFPEQLREYVTEEVHLTESVSELEDLAAQGKDLSVKRPPFDDIARLVTEAGWKAGNIPQMQRVGEIYIKFQPVTIKGVVSRIRSTLAELVSEMRANMPEGEETPSADVTNQALATAVPEIRIENSPNTIFNYAGHDAGGISNSVNTPAEPRRGRFWPIVGWTLAFIATAIGTYAGLGQWLDWPAPWK</sequence>
<dbReference type="InterPro" id="IPR041304">
    <property type="entry name" value="AbiTii"/>
</dbReference>
<accession>A0A7W8EJ88</accession>
<dbReference type="RefSeq" id="WP_184968709.1">
    <property type="nucleotide sequence ID" value="NZ_JACHIN010000010.1"/>
</dbReference>
<dbReference type="Pfam" id="PF18864">
    <property type="entry name" value="AbiTii"/>
    <property type="match status" value="1"/>
</dbReference>
<dbReference type="EMBL" id="JACHIN010000010">
    <property type="protein sequence ID" value="MBB5081384.1"/>
    <property type="molecule type" value="Genomic_DNA"/>
</dbReference>
<protein>
    <recommendedName>
        <fullName evidence="2">AbiTii domain-containing protein</fullName>
    </recommendedName>
</protein>
<feature type="transmembrane region" description="Helical" evidence="1">
    <location>
        <begin position="250"/>
        <end position="271"/>
    </location>
</feature>
<feature type="domain" description="AbiTii" evidence="2">
    <location>
        <begin position="13"/>
        <end position="199"/>
    </location>
</feature>
<keyword evidence="1" id="KW-1133">Transmembrane helix</keyword>
<keyword evidence="1" id="KW-0472">Membrane</keyword>
<keyword evidence="1" id="KW-0812">Transmembrane</keyword>
<name>A0A7W8EJ88_9ACTN</name>
<gene>
    <name evidence="3" type="ORF">HNR40_006879</name>
</gene>
<dbReference type="AlphaFoldDB" id="A0A7W8EJ88"/>